<accession>A0ABD2PTV3</accession>
<evidence type="ECO:0000259" key="6">
    <source>
        <dbReference type="Pfam" id="PF03159"/>
    </source>
</evidence>
<feature type="compositionally biased region" description="Acidic residues" evidence="5">
    <location>
        <begin position="267"/>
        <end position="286"/>
    </location>
</feature>
<evidence type="ECO:0000259" key="7">
    <source>
        <dbReference type="Pfam" id="PF17846"/>
    </source>
</evidence>
<keyword evidence="9" id="KW-1185">Reference proteome</keyword>
<feature type="domain" description="Xrn1 N-terminal" evidence="6">
    <location>
        <begin position="7"/>
        <end position="63"/>
    </location>
</feature>
<gene>
    <name evidence="8" type="primary">XRN1_2</name>
    <name evidence="8" type="ORF">Ciccas_011241</name>
</gene>
<evidence type="ECO:0000256" key="1">
    <source>
        <dbReference type="ARBA" id="ARBA00022722"/>
    </source>
</evidence>
<dbReference type="PANTHER" id="PTHR12341">
    <property type="entry name" value="5'-&gt;3' EXORIBONUCLEASE"/>
    <property type="match status" value="1"/>
</dbReference>
<dbReference type="GO" id="GO:0004527">
    <property type="term" value="F:exonuclease activity"/>
    <property type="evidence" value="ECO:0007669"/>
    <property type="project" value="UniProtKB-KW"/>
</dbReference>
<dbReference type="PANTHER" id="PTHR12341:SF7">
    <property type="entry name" value="5'-3' EXORIBONUCLEASE 1"/>
    <property type="match status" value="1"/>
</dbReference>
<dbReference type="Pfam" id="PF17846">
    <property type="entry name" value="XRN_M"/>
    <property type="match status" value="1"/>
</dbReference>
<reference evidence="8 9" key="1">
    <citation type="submission" date="2024-11" db="EMBL/GenBank/DDBJ databases">
        <title>Adaptive evolution of stress response genes in parasites aligns with host niche diversity.</title>
        <authorList>
            <person name="Hahn C."/>
            <person name="Resl P."/>
        </authorList>
    </citation>
    <scope>NUCLEOTIDE SEQUENCE [LARGE SCALE GENOMIC DNA]</scope>
    <source>
        <strain evidence="8">EGGRZ-B1_66</strain>
        <tissue evidence="8">Body</tissue>
    </source>
</reference>
<evidence type="ECO:0000256" key="3">
    <source>
        <dbReference type="ARBA" id="ARBA00022839"/>
    </source>
</evidence>
<dbReference type="AlphaFoldDB" id="A0ABD2PTV3"/>
<evidence type="ECO:0000256" key="4">
    <source>
        <dbReference type="ARBA" id="ARBA00038299"/>
    </source>
</evidence>
<keyword evidence="1" id="KW-0540">Nuclease</keyword>
<dbReference type="Pfam" id="PF03159">
    <property type="entry name" value="XRN_N"/>
    <property type="match status" value="1"/>
</dbReference>
<comment type="caution">
    <text evidence="8">The sequence shown here is derived from an EMBL/GenBank/DDBJ whole genome shotgun (WGS) entry which is preliminary data.</text>
</comment>
<protein>
    <submittedName>
        <fullName evidence="8">5'-3' exoribonuclease 1</fullName>
    </submittedName>
</protein>
<evidence type="ECO:0000256" key="5">
    <source>
        <dbReference type="SAM" id="MobiDB-lite"/>
    </source>
</evidence>
<feature type="region of interest" description="Disordered" evidence="5">
    <location>
        <begin position="267"/>
        <end position="289"/>
    </location>
</feature>
<evidence type="ECO:0000313" key="8">
    <source>
        <dbReference type="EMBL" id="KAL3310197.1"/>
    </source>
</evidence>
<dbReference type="InterPro" id="IPR027073">
    <property type="entry name" value="5_3_exoribonuclease"/>
</dbReference>
<organism evidence="8 9">
    <name type="scientific">Cichlidogyrus casuarinus</name>
    <dbReference type="NCBI Taxonomy" id="1844966"/>
    <lineage>
        <taxon>Eukaryota</taxon>
        <taxon>Metazoa</taxon>
        <taxon>Spiralia</taxon>
        <taxon>Lophotrochozoa</taxon>
        <taxon>Platyhelminthes</taxon>
        <taxon>Monogenea</taxon>
        <taxon>Monopisthocotylea</taxon>
        <taxon>Dactylogyridea</taxon>
        <taxon>Ancyrocephalidae</taxon>
        <taxon>Cichlidogyrus</taxon>
    </lineage>
</organism>
<sequence>MLSASCLQCPGEGEHKIREFMSYERSQPSYRPDERHCIYGMDADLIFLGLTTHEINICILRENVLSTKNCDANDMPFCLTHICLLREYIDLEFAELKQSLPFGYSLEKLVDDWVFMAYLLGNDFIPHLPNMHIHAESLLVLWDTYKVVIPHLDGYLTNYGQINLKRFHQYISELSKFDMEWFRENEEGNKWIKGKHGERMANELETLGQRKKAPEADALVNFFGDDDDDDDIDDAEDEPVPKFKLKSMSLEHTDQSYVIDEFSELGLEDEKPEQEEQDDEDEASSGEDEHIEYRMHRRNYYQSKLQIDIDTSEGENLLNELVRDYIRMLQWIMFYYYSAVADWDFFYHYHYAPFALDLPLFTKQFLQMEQKLNWCDFNQQSKPVLPFTQQLLIFPPASAYLVPEIFRDLMTSLDSPLAKYFPLSYETDLNGKQASWESVVLIPFLDKMLLVNSMQPLLTDLSPSEEERNVHGSHLMYRCPNLQETDCRLLTAKVPASFYREHVLRDMTRIEQIYAMPCRRIDPRFPSLNRMGFTFDIRPIGVQVRQFVAFIVNLESV</sequence>
<comment type="similarity">
    <text evidence="4">Belongs to the 5'-3' exonuclease family.</text>
</comment>
<proteinExistence type="inferred from homology"/>
<keyword evidence="3" id="KW-0269">Exonuclease</keyword>
<feature type="domain" description="Xrn1 helical" evidence="7">
    <location>
        <begin position="104"/>
        <end position="479"/>
    </location>
</feature>
<dbReference type="EMBL" id="JBJKFK010003158">
    <property type="protein sequence ID" value="KAL3310197.1"/>
    <property type="molecule type" value="Genomic_DNA"/>
</dbReference>
<dbReference type="Gene3D" id="1.25.40.1050">
    <property type="match status" value="1"/>
</dbReference>
<evidence type="ECO:0000313" key="9">
    <source>
        <dbReference type="Proteomes" id="UP001626550"/>
    </source>
</evidence>
<dbReference type="Proteomes" id="UP001626550">
    <property type="component" value="Unassembled WGS sequence"/>
</dbReference>
<dbReference type="InterPro" id="IPR041412">
    <property type="entry name" value="Xrn1_helical"/>
</dbReference>
<dbReference type="Gene3D" id="3.40.50.12390">
    <property type="match status" value="1"/>
</dbReference>
<keyword evidence="2" id="KW-0378">Hydrolase</keyword>
<name>A0ABD2PTV3_9PLAT</name>
<dbReference type="InterPro" id="IPR004859">
    <property type="entry name" value="Xrn1_N"/>
</dbReference>
<evidence type="ECO:0000256" key="2">
    <source>
        <dbReference type="ARBA" id="ARBA00022801"/>
    </source>
</evidence>